<organism evidence="7 8">
    <name type="scientific">Candidatus Cryptobacteroides merdigallinarum</name>
    <dbReference type="NCBI Taxonomy" id="2840770"/>
    <lineage>
        <taxon>Bacteria</taxon>
        <taxon>Pseudomonadati</taxon>
        <taxon>Bacteroidota</taxon>
        <taxon>Bacteroidia</taxon>
        <taxon>Bacteroidales</taxon>
        <taxon>Candidatus Cryptobacteroides</taxon>
    </lineage>
</organism>
<dbReference type="InterPro" id="IPR013324">
    <property type="entry name" value="RNA_pol_sigma_r3/r4-like"/>
</dbReference>
<dbReference type="SUPFAM" id="SSF88946">
    <property type="entry name" value="Sigma2 domain of RNA polymerase sigma factors"/>
    <property type="match status" value="1"/>
</dbReference>
<dbReference type="GO" id="GO:0003677">
    <property type="term" value="F:DNA binding"/>
    <property type="evidence" value="ECO:0007669"/>
    <property type="project" value="InterPro"/>
</dbReference>
<dbReference type="InterPro" id="IPR013325">
    <property type="entry name" value="RNA_pol_sigma_r2"/>
</dbReference>
<dbReference type="InterPro" id="IPR036388">
    <property type="entry name" value="WH-like_DNA-bd_sf"/>
</dbReference>
<evidence type="ECO:0000256" key="1">
    <source>
        <dbReference type="ARBA" id="ARBA00010641"/>
    </source>
</evidence>
<reference evidence="7" key="1">
    <citation type="submission" date="2020-10" db="EMBL/GenBank/DDBJ databases">
        <authorList>
            <person name="Gilroy R."/>
        </authorList>
    </citation>
    <scope>NUCLEOTIDE SEQUENCE</scope>
    <source>
        <strain evidence="7">20514</strain>
    </source>
</reference>
<dbReference type="Gene3D" id="1.10.1740.10">
    <property type="match status" value="1"/>
</dbReference>
<dbReference type="PANTHER" id="PTHR43133">
    <property type="entry name" value="RNA POLYMERASE ECF-TYPE SIGMA FACTO"/>
    <property type="match status" value="1"/>
</dbReference>
<evidence type="ECO:0000256" key="2">
    <source>
        <dbReference type="ARBA" id="ARBA00023015"/>
    </source>
</evidence>
<evidence type="ECO:0000259" key="6">
    <source>
        <dbReference type="Pfam" id="PF08281"/>
    </source>
</evidence>
<dbReference type="Proteomes" id="UP000810252">
    <property type="component" value="Unassembled WGS sequence"/>
</dbReference>
<dbReference type="GO" id="GO:0006352">
    <property type="term" value="P:DNA-templated transcription initiation"/>
    <property type="evidence" value="ECO:0007669"/>
    <property type="project" value="InterPro"/>
</dbReference>
<feature type="domain" description="RNA polymerase sigma factor 70 region 4 type 2" evidence="6">
    <location>
        <begin position="124"/>
        <end position="174"/>
    </location>
</feature>
<comment type="caution">
    <text evidence="7">The sequence shown here is derived from an EMBL/GenBank/DDBJ whole genome shotgun (WGS) entry which is preliminary data.</text>
</comment>
<dbReference type="Gene3D" id="1.10.10.10">
    <property type="entry name" value="Winged helix-like DNA-binding domain superfamily/Winged helix DNA-binding domain"/>
    <property type="match status" value="1"/>
</dbReference>
<dbReference type="SUPFAM" id="SSF88659">
    <property type="entry name" value="Sigma3 and sigma4 domains of RNA polymerase sigma factors"/>
    <property type="match status" value="1"/>
</dbReference>
<proteinExistence type="inferred from homology"/>
<dbReference type="GO" id="GO:0016987">
    <property type="term" value="F:sigma factor activity"/>
    <property type="evidence" value="ECO:0007669"/>
    <property type="project" value="UniProtKB-KW"/>
</dbReference>
<comment type="similarity">
    <text evidence="1">Belongs to the sigma-70 factor family. ECF subfamily.</text>
</comment>
<gene>
    <name evidence="7" type="ORF">IAC29_04980</name>
</gene>
<protein>
    <submittedName>
        <fullName evidence="7">RNA polymerase sigma factor</fullName>
    </submittedName>
</protein>
<evidence type="ECO:0000259" key="5">
    <source>
        <dbReference type="Pfam" id="PF04542"/>
    </source>
</evidence>
<accession>A0A9D9HFT9</accession>
<keyword evidence="3" id="KW-0731">Sigma factor</keyword>
<dbReference type="Pfam" id="PF04542">
    <property type="entry name" value="Sigma70_r2"/>
    <property type="match status" value="1"/>
</dbReference>
<evidence type="ECO:0000256" key="4">
    <source>
        <dbReference type="ARBA" id="ARBA00023163"/>
    </source>
</evidence>
<keyword evidence="4" id="KW-0804">Transcription</keyword>
<evidence type="ECO:0000256" key="3">
    <source>
        <dbReference type="ARBA" id="ARBA00023082"/>
    </source>
</evidence>
<dbReference type="NCBIfam" id="TIGR02937">
    <property type="entry name" value="sigma70-ECF"/>
    <property type="match status" value="1"/>
</dbReference>
<evidence type="ECO:0000313" key="8">
    <source>
        <dbReference type="Proteomes" id="UP000810252"/>
    </source>
</evidence>
<reference evidence="7" key="2">
    <citation type="journal article" date="2021" name="PeerJ">
        <title>Extensive microbial diversity within the chicken gut microbiome revealed by metagenomics and culture.</title>
        <authorList>
            <person name="Gilroy R."/>
            <person name="Ravi A."/>
            <person name="Getino M."/>
            <person name="Pursley I."/>
            <person name="Horton D.L."/>
            <person name="Alikhan N.F."/>
            <person name="Baker D."/>
            <person name="Gharbi K."/>
            <person name="Hall N."/>
            <person name="Watson M."/>
            <person name="Adriaenssens E.M."/>
            <person name="Foster-Nyarko E."/>
            <person name="Jarju S."/>
            <person name="Secka A."/>
            <person name="Antonio M."/>
            <person name="Oren A."/>
            <person name="Chaudhuri R.R."/>
            <person name="La Ragione R."/>
            <person name="Hildebrand F."/>
            <person name="Pallen M.J."/>
        </authorList>
    </citation>
    <scope>NUCLEOTIDE SEQUENCE</scope>
    <source>
        <strain evidence="7">20514</strain>
    </source>
</reference>
<dbReference type="AlphaFoldDB" id="A0A9D9HFT9"/>
<feature type="domain" description="RNA polymerase sigma-70 region 2" evidence="5">
    <location>
        <begin position="24"/>
        <end position="91"/>
    </location>
</feature>
<dbReference type="InterPro" id="IPR007627">
    <property type="entry name" value="RNA_pol_sigma70_r2"/>
</dbReference>
<sequence length="189" mass="21722">MQKTPEQILAEELAKGDRQAMKDLYGLYSGYLHTICSRYITDRDAVRDVLQDSFVKIFSSVDKFRYRGKGSLKAWMGKIVVNQSLKYLQKAVKTDFIVHPEVLPDIPEDSDESPVLANIPQPVIYEMIRRLPDGYRTIFNLYVFEDKSHKEIASMLGIKENSSASQLHRAKAMLAKWINEYREKTGASQ</sequence>
<name>A0A9D9HFT9_9BACT</name>
<dbReference type="CDD" id="cd06171">
    <property type="entry name" value="Sigma70_r4"/>
    <property type="match status" value="1"/>
</dbReference>
<dbReference type="EMBL" id="JADIMQ010000072">
    <property type="protein sequence ID" value="MBO8448608.1"/>
    <property type="molecule type" value="Genomic_DNA"/>
</dbReference>
<dbReference type="InterPro" id="IPR039425">
    <property type="entry name" value="RNA_pol_sigma-70-like"/>
</dbReference>
<dbReference type="PANTHER" id="PTHR43133:SF46">
    <property type="entry name" value="RNA POLYMERASE SIGMA-70 FACTOR ECF SUBFAMILY"/>
    <property type="match status" value="1"/>
</dbReference>
<dbReference type="InterPro" id="IPR013249">
    <property type="entry name" value="RNA_pol_sigma70_r4_t2"/>
</dbReference>
<dbReference type="InterPro" id="IPR014284">
    <property type="entry name" value="RNA_pol_sigma-70_dom"/>
</dbReference>
<keyword evidence="2" id="KW-0805">Transcription regulation</keyword>
<evidence type="ECO:0000313" key="7">
    <source>
        <dbReference type="EMBL" id="MBO8448608.1"/>
    </source>
</evidence>
<dbReference type="Pfam" id="PF08281">
    <property type="entry name" value="Sigma70_r4_2"/>
    <property type="match status" value="1"/>
</dbReference>